<keyword evidence="1" id="KW-0853">WD repeat</keyword>
<dbReference type="InterPro" id="IPR015943">
    <property type="entry name" value="WD40/YVTN_repeat-like_dom_sf"/>
</dbReference>
<feature type="repeat" description="WD" evidence="1">
    <location>
        <begin position="715"/>
        <end position="749"/>
    </location>
</feature>
<dbReference type="Pfam" id="PF00400">
    <property type="entry name" value="WD40"/>
    <property type="match status" value="3"/>
</dbReference>
<dbReference type="PROSITE" id="PS50294">
    <property type="entry name" value="WD_REPEATS_REGION"/>
    <property type="match status" value="2"/>
</dbReference>
<dbReference type="EMBL" id="JBBJCI010000204">
    <property type="protein sequence ID" value="KAK7241182.1"/>
    <property type="molecule type" value="Genomic_DNA"/>
</dbReference>
<dbReference type="PROSITE" id="PS50082">
    <property type="entry name" value="WD_REPEATS_2"/>
    <property type="match status" value="2"/>
</dbReference>
<name>A0ABR1FY63_AURAN</name>
<dbReference type="PANTHER" id="PTHR44525:SF1">
    <property type="entry name" value="WD REPEAT-CONTAINING PROTEIN 27"/>
    <property type="match status" value="1"/>
</dbReference>
<dbReference type="PANTHER" id="PTHR44525">
    <property type="entry name" value="WD REPEAT-CONTAINING PROTEIN 27"/>
    <property type="match status" value="1"/>
</dbReference>
<comment type="caution">
    <text evidence="3">The sequence shown here is derived from an EMBL/GenBank/DDBJ whole genome shotgun (WGS) entry which is preliminary data.</text>
</comment>
<keyword evidence="4" id="KW-1185">Reference proteome</keyword>
<feature type="region of interest" description="Disordered" evidence="2">
    <location>
        <begin position="241"/>
        <end position="271"/>
    </location>
</feature>
<protein>
    <recommendedName>
        <fullName evidence="5">Anaphase-promoting complex subunit 4 WD40 domain-containing protein</fullName>
    </recommendedName>
</protein>
<reference evidence="3 4" key="1">
    <citation type="submission" date="2024-03" db="EMBL/GenBank/DDBJ databases">
        <title>Aureococcus anophagefferens CCMP1851 and Kratosvirus quantuckense: Draft genome of a second virus-susceptible host strain in the model system.</title>
        <authorList>
            <person name="Chase E."/>
            <person name="Truchon A.R."/>
            <person name="Schepens W."/>
            <person name="Wilhelm S.W."/>
        </authorList>
    </citation>
    <scope>NUCLEOTIDE SEQUENCE [LARGE SCALE GENOMIC DNA]</scope>
    <source>
        <strain evidence="3 4">CCMP1851</strain>
    </source>
</reference>
<dbReference type="InterPro" id="IPR011047">
    <property type="entry name" value="Quinoprotein_ADH-like_sf"/>
</dbReference>
<evidence type="ECO:0000256" key="1">
    <source>
        <dbReference type="PROSITE-ProRule" id="PRU00221"/>
    </source>
</evidence>
<dbReference type="Gene3D" id="2.130.10.10">
    <property type="entry name" value="YVTN repeat-like/Quinoprotein amine dehydrogenase"/>
    <property type="match status" value="2"/>
</dbReference>
<accession>A0ABR1FY63</accession>
<evidence type="ECO:0008006" key="5">
    <source>
        <dbReference type="Google" id="ProtNLM"/>
    </source>
</evidence>
<dbReference type="InterPro" id="IPR042411">
    <property type="entry name" value="WDR27"/>
</dbReference>
<dbReference type="InterPro" id="IPR001680">
    <property type="entry name" value="WD40_rpt"/>
</dbReference>
<proteinExistence type="predicted"/>
<gene>
    <name evidence="3" type="ORF">SO694_0005114</name>
</gene>
<evidence type="ECO:0000313" key="4">
    <source>
        <dbReference type="Proteomes" id="UP001363151"/>
    </source>
</evidence>
<evidence type="ECO:0000313" key="3">
    <source>
        <dbReference type="EMBL" id="KAK7241182.1"/>
    </source>
</evidence>
<dbReference type="SUPFAM" id="SSF50998">
    <property type="entry name" value="Quinoprotein alcohol dehydrogenase-like"/>
    <property type="match status" value="1"/>
</dbReference>
<organism evidence="3 4">
    <name type="scientific">Aureococcus anophagefferens</name>
    <name type="common">Harmful bloom alga</name>
    <dbReference type="NCBI Taxonomy" id="44056"/>
    <lineage>
        <taxon>Eukaryota</taxon>
        <taxon>Sar</taxon>
        <taxon>Stramenopiles</taxon>
        <taxon>Ochrophyta</taxon>
        <taxon>Pelagophyceae</taxon>
        <taxon>Pelagomonadales</taxon>
        <taxon>Pelagomonadaceae</taxon>
        <taxon>Aureococcus</taxon>
    </lineage>
</organism>
<evidence type="ECO:0000256" key="2">
    <source>
        <dbReference type="SAM" id="MobiDB-lite"/>
    </source>
</evidence>
<sequence length="749" mass="77511">MAAHPCVLARLREAAPRRGSTVTAIAASRLGVACAFASRSQVPEVVVWVGSEPVAAGAGDLHAVTVVALGDRGGAPVCCFASRSGAASWDLRSDARPVARFEEESAAPECGALDASGCVLAVGVGRRVELVRSDEPETLVARLEGHRGRVAAVAFEAGGGSGFASCGEDRTFKVWDLAQRACLYSSAVLCAAPLRALALERGRVAAGAGDGRVWLFERQEDSGFCAELLVLDLRKSLPATASPAPAAPPAPAVISSEPAWARPPDAPEAVPEASETSAGALALRFTESGLAVATPSHVLAVDVVSRGVAVVEALHEVASVAALSSDGSPVRVAAAGAFEAAVYAGTLPGAAARVPTAETALSFFAPPPRGGFPADSPLRADVAAPPPKDRTLLSYDTLHKTKRKPGMDMPITFHAKVRHDYALPTSAALLGVEFSSDARCVVATSSGGAPVALRLPVAKHRGSDAAATALGLGGRPTHASFSHDGKWVVRSGHEGAPPEVFANHRKRAVEAPTLALKAGGAGARFYYLDRFLLAPRTRDGRAELALDLCRKQPALYAVGLDEGRAGPGDGAARRVHAFGHGDAKRLDAVACLNGAYSPLIVTATSDRRVSVLDAAAGRRARVIDDAHARPAHDVAAPGHPAPGVARSTCDAATDGVVALWDLRKDGAAARFTSHANKRDPIRCAFSPCMRFLACGSEDKCAYVYDIRAGRALARLKGARDAVAAVAFNPKYPQLATASYDGKLRFYTCA</sequence>
<dbReference type="Proteomes" id="UP001363151">
    <property type="component" value="Unassembled WGS sequence"/>
</dbReference>
<feature type="repeat" description="WD" evidence="1">
    <location>
        <begin position="143"/>
        <end position="185"/>
    </location>
</feature>
<dbReference type="SMART" id="SM00320">
    <property type="entry name" value="WD40"/>
    <property type="match status" value="4"/>
</dbReference>